<protein>
    <recommendedName>
        <fullName evidence="3">Retrovirus-related Pol polyprotein from transposon TNT 1-94</fullName>
    </recommendedName>
</protein>
<evidence type="ECO:0000313" key="1">
    <source>
        <dbReference type="EMBL" id="GJT40368.1"/>
    </source>
</evidence>
<accession>A0ABQ5DP45</accession>
<reference evidence="1" key="2">
    <citation type="submission" date="2022-01" db="EMBL/GenBank/DDBJ databases">
        <authorList>
            <person name="Yamashiro T."/>
            <person name="Shiraishi A."/>
            <person name="Satake H."/>
            <person name="Nakayama K."/>
        </authorList>
    </citation>
    <scope>NUCLEOTIDE SEQUENCE</scope>
</reference>
<evidence type="ECO:0000313" key="2">
    <source>
        <dbReference type="Proteomes" id="UP001151760"/>
    </source>
</evidence>
<dbReference type="EMBL" id="BQNB010015467">
    <property type="protein sequence ID" value="GJT40368.1"/>
    <property type="molecule type" value="Genomic_DNA"/>
</dbReference>
<proteinExistence type="predicted"/>
<keyword evidence="2" id="KW-1185">Reference proteome</keyword>
<name>A0ABQ5DP45_9ASTR</name>
<organism evidence="1 2">
    <name type="scientific">Tanacetum coccineum</name>
    <dbReference type="NCBI Taxonomy" id="301880"/>
    <lineage>
        <taxon>Eukaryota</taxon>
        <taxon>Viridiplantae</taxon>
        <taxon>Streptophyta</taxon>
        <taxon>Embryophyta</taxon>
        <taxon>Tracheophyta</taxon>
        <taxon>Spermatophyta</taxon>
        <taxon>Magnoliopsida</taxon>
        <taxon>eudicotyledons</taxon>
        <taxon>Gunneridae</taxon>
        <taxon>Pentapetalae</taxon>
        <taxon>asterids</taxon>
        <taxon>campanulids</taxon>
        <taxon>Asterales</taxon>
        <taxon>Asteraceae</taxon>
        <taxon>Asteroideae</taxon>
        <taxon>Anthemideae</taxon>
        <taxon>Anthemidinae</taxon>
        <taxon>Tanacetum</taxon>
    </lineage>
</organism>
<comment type="caution">
    <text evidence="1">The sequence shown here is derived from an EMBL/GenBank/DDBJ whole genome shotgun (WGS) entry which is preliminary data.</text>
</comment>
<gene>
    <name evidence="1" type="ORF">Tco_0940233</name>
</gene>
<evidence type="ECO:0008006" key="3">
    <source>
        <dbReference type="Google" id="ProtNLM"/>
    </source>
</evidence>
<dbReference type="Proteomes" id="UP001151760">
    <property type="component" value="Unassembled WGS sequence"/>
</dbReference>
<sequence>MLAEALESGVVLDEEQMAFLADNGDTVTIGQEYQKIPTPAIFQTDDLDAFDSDYVLSVVPTHDTYLDNQVIDQSVQEMQYSEQPVFNNDTYIDITSESNIISYEQYLRETKNAVIQDTSSSIQQDALMSMIEVMSNYVAKCNEMDKEYKAKEDKYLKEIIGLQKKKKALDNAVYKMGQSTQTMHMLTKPQAFYDESHKTALGYQNPLYLTQTQRKVPALYCGHTIVKQHDALSIIDTEETLELAEESMLKMHAKLNDPIAKDKKVNIAPIDYAALNKLSEPFVKHFMPKKQLSAEQAFWLPISKPNSEIPPVQPEPVLKEIPRELC</sequence>
<reference evidence="1" key="1">
    <citation type="journal article" date="2022" name="Int. J. Mol. Sci.">
        <title>Draft Genome of Tanacetum Coccineum: Genomic Comparison of Closely Related Tanacetum-Family Plants.</title>
        <authorList>
            <person name="Yamashiro T."/>
            <person name="Shiraishi A."/>
            <person name="Nakayama K."/>
            <person name="Satake H."/>
        </authorList>
    </citation>
    <scope>NUCLEOTIDE SEQUENCE</scope>
</reference>